<feature type="transmembrane region" description="Helical" evidence="14">
    <location>
        <begin position="582"/>
        <end position="605"/>
    </location>
</feature>
<evidence type="ECO:0000313" key="17">
    <source>
        <dbReference type="Proteomes" id="UP000002640"/>
    </source>
</evidence>
<keyword evidence="8" id="KW-0805">Transcription regulation</keyword>
<keyword evidence="7 14" id="KW-1133">Transmembrane helix</keyword>
<proteinExistence type="inferred from homology"/>
<dbReference type="Gene3D" id="1.10.720.30">
    <property type="entry name" value="SAP domain"/>
    <property type="match status" value="1"/>
</dbReference>
<dbReference type="STRING" id="1094619.G4ZTS2"/>
<evidence type="ECO:0000256" key="12">
    <source>
        <dbReference type="ARBA" id="ARBA00023242"/>
    </source>
</evidence>
<keyword evidence="10" id="KW-0804">Transcription</keyword>
<dbReference type="PANTHER" id="PTHR12707">
    <property type="entry name" value="PINN"/>
    <property type="match status" value="1"/>
</dbReference>
<feature type="compositionally biased region" description="Basic and acidic residues" evidence="13">
    <location>
        <begin position="411"/>
        <end position="427"/>
    </location>
</feature>
<dbReference type="Pfam" id="PF05251">
    <property type="entry name" value="Ost5"/>
    <property type="match status" value="1"/>
</dbReference>
<evidence type="ECO:0000256" key="13">
    <source>
        <dbReference type="SAM" id="MobiDB-lite"/>
    </source>
</evidence>
<sequence length="609" mass="67798">MADRAESADERALRRELQELSKKREALDNSKRRGSGAAAEGVAGRRSVFARLGGEPARGGGAGRQVQLKENNARGNASWRLGKRDNEDNGQNSAVKRQRLHSAVSRPEGAHHTERTETSRTSTSVSSPSANNARAQERKQRAVAPYAQKDGIARSRRMFGALMGHLGKAKRQIEKDTDLFKRQDTKQQEAEQREKMQSQDREKRARQEAEVARLEASVARAEMDRSEQIARTKLEHLQTVRKSESQSKFLVTIASPPLCYLPSKHTKETEDLVAASMEAHEAKMKALSQSHDEKLRKLEAEFATKLEQLREELEAAKKGEKEKSPAKEASRKEKEDAMEDDDEDMDQSSKKPEEDKTTKADASEDRKSSDRAAEKASDMEVEDEYIVQETNGSRDNVKAAPTTEASSPSQAKDEKSNTMQPKKELQDSPRQPARAVVDDKAKEGAKPASREETAAKPAEDGDAQSENAAAEPKEDAVALVDKMKVTELRAELKKRGLDVKGLKASLVQRLKEAMQNQDESKKLAMQMYPFRQNLSYVIEIPYTSPVDPESYGFLTVVLLLTGLVFMALFFTRAVAPKKNALVELVLAFIAALLLGFGSLFLFLWAEIYV</sequence>
<dbReference type="RefSeq" id="XP_009530625.1">
    <property type="nucleotide sequence ID" value="XM_009532330.1"/>
</dbReference>
<evidence type="ECO:0000256" key="8">
    <source>
        <dbReference type="ARBA" id="ARBA00023015"/>
    </source>
</evidence>
<dbReference type="Pfam" id="PF02037">
    <property type="entry name" value="SAP"/>
    <property type="match status" value="1"/>
</dbReference>
<feature type="compositionally biased region" description="Basic and acidic residues" evidence="13">
    <location>
        <begin position="347"/>
        <end position="378"/>
    </location>
</feature>
<evidence type="ECO:0000256" key="1">
    <source>
        <dbReference type="ARBA" id="ARBA00004123"/>
    </source>
</evidence>
<organism evidence="16 17">
    <name type="scientific">Phytophthora sojae (strain P6497)</name>
    <name type="common">Soybean stem and root rot agent</name>
    <name type="synonym">Phytophthora megasperma f. sp. glycines</name>
    <dbReference type="NCBI Taxonomy" id="1094619"/>
    <lineage>
        <taxon>Eukaryota</taxon>
        <taxon>Sar</taxon>
        <taxon>Stramenopiles</taxon>
        <taxon>Oomycota</taxon>
        <taxon>Peronosporomycetes</taxon>
        <taxon>Peronosporales</taxon>
        <taxon>Peronosporaceae</taxon>
        <taxon>Phytophthora</taxon>
    </lineage>
</organism>
<dbReference type="GO" id="GO:0008250">
    <property type="term" value="C:oligosaccharyltransferase complex"/>
    <property type="evidence" value="ECO:0007669"/>
    <property type="project" value="InterPro"/>
</dbReference>
<dbReference type="SUPFAM" id="SSF68906">
    <property type="entry name" value="SAP domain"/>
    <property type="match status" value="1"/>
</dbReference>
<comment type="subcellular location">
    <subcellularLocation>
        <location evidence="2">Membrane</location>
        <topology evidence="2">Multi-pass membrane protein</topology>
    </subcellularLocation>
    <subcellularLocation>
        <location evidence="1">Nucleus</location>
    </subcellularLocation>
</comment>
<keyword evidence="17" id="KW-1185">Reference proteome</keyword>
<keyword evidence="5" id="KW-0507">mRNA processing</keyword>
<feature type="compositionally biased region" description="Acidic residues" evidence="13">
    <location>
        <begin position="336"/>
        <end position="346"/>
    </location>
</feature>
<evidence type="ECO:0000256" key="3">
    <source>
        <dbReference type="ARBA" id="ARBA00009825"/>
    </source>
</evidence>
<dbReference type="OMA" id="FENRRTE"/>
<dbReference type="SMR" id="G4ZTS2"/>
<evidence type="ECO:0000256" key="6">
    <source>
        <dbReference type="ARBA" id="ARBA00022692"/>
    </source>
</evidence>
<dbReference type="PROSITE" id="PS50800">
    <property type="entry name" value="SAP"/>
    <property type="match status" value="1"/>
</dbReference>
<dbReference type="InterPro" id="IPR036361">
    <property type="entry name" value="SAP_dom_sf"/>
</dbReference>
<gene>
    <name evidence="16" type="ORF">PHYSODRAFT_361180</name>
</gene>
<dbReference type="GO" id="GO:0008380">
    <property type="term" value="P:RNA splicing"/>
    <property type="evidence" value="ECO:0007669"/>
    <property type="project" value="UniProtKB-KW"/>
</dbReference>
<feature type="compositionally biased region" description="Basic and acidic residues" evidence="13">
    <location>
        <begin position="1"/>
        <end position="31"/>
    </location>
</feature>
<dbReference type="Proteomes" id="UP000002640">
    <property type="component" value="Unassembled WGS sequence"/>
</dbReference>
<accession>G4ZTS2</accession>
<keyword evidence="11" id="KW-0508">mRNA splicing</keyword>
<dbReference type="EMBL" id="JH159156">
    <property type="protein sequence ID" value="EGZ13196.1"/>
    <property type="molecule type" value="Genomic_DNA"/>
</dbReference>
<dbReference type="InterPro" id="IPR039853">
    <property type="entry name" value="Pinin"/>
</dbReference>
<keyword evidence="12" id="KW-0539">Nucleus</keyword>
<feature type="region of interest" description="Disordered" evidence="13">
    <location>
        <begin position="1"/>
        <end position="151"/>
    </location>
</feature>
<feature type="compositionally biased region" description="Basic and acidic residues" evidence="13">
    <location>
        <begin position="436"/>
        <end position="459"/>
    </location>
</feature>
<dbReference type="SMART" id="SM00513">
    <property type="entry name" value="SAP"/>
    <property type="match status" value="1"/>
</dbReference>
<evidence type="ECO:0000256" key="2">
    <source>
        <dbReference type="ARBA" id="ARBA00004141"/>
    </source>
</evidence>
<evidence type="ECO:0000259" key="15">
    <source>
        <dbReference type="PROSITE" id="PS50800"/>
    </source>
</evidence>
<feature type="domain" description="SAP" evidence="15">
    <location>
        <begin position="480"/>
        <end position="514"/>
    </location>
</feature>
<feature type="compositionally biased region" description="Basic and acidic residues" evidence="13">
    <location>
        <begin position="108"/>
        <end position="118"/>
    </location>
</feature>
<dbReference type="GO" id="GO:0071013">
    <property type="term" value="C:catalytic step 2 spliceosome"/>
    <property type="evidence" value="ECO:0007669"/>
    <property type="project" value="TreeGrafter"/>
</dbReference>
<reference evidence="16 17" key="1">
    <citation type="journal article" date="2006" name="Science">
        <title>Phytophthora genome sequences uncover evolutionary origins and mechanisms of pathogenesis.</title>
        <authorList>
            <person name="Tyler B.M."/>
            <person name="Tripathy S."/>
            <person name="Zhang X."/>
            <person name="Dehal P."/>
            <person name="Jiang R.H."/>
            <person name="Aerts A."/>
            <person name="Arredondo F.D."/>
            <person name="Baxter L."/>
            <person name="Bensasson D."/>
            <person name="Beynon J.L."/>
            <person name="Chapman J."/>
            <person name="Damasceno C.M."/>
            <person name="Dorrance A.E."/>
            <person name="Dou D."/>
            <person name="Dickerman A.W."/>
            <person name="Dubchak I.L."/>
            <person name="Garbelotto M."/>
            <person name="Gijzen M."/>
            <person name="Gordon S.G."/>
            <person name="Govers F."/>
            <person name="Grunwald N.J."/>
            <person name="Huang W."/>
            <person name="Ivors K.L."/>
            <person name="Jones R.W."/>
            <person name="Kamoun S."/>
            <person name="Krampis K."/>
            <person name="Lamour K.H."/>
            <person name="Lee M.K."/>
            <person name="McDonald W.H."/>
            <person name="Medina M."/>
            <person name="Meijer H.J."/>
            <person name="Nordberg E.K."/>
            <person name="Maclean D.J."/>
            <person name="Ospina-Giraldo M.D."/>
            <person name="Morris P.F."/>
            <person name="Phuntumart V."/>
            <person name="Putnam N.H."/>
            <person name="Rash S."/>
            <person name="Rose J.K."/>
            <person name="Sakihama Y."/>
            <person name="Salamov A.A."/>
            <person name="Savidor A."/>
            <person name="Scheuring C.F."/>
            <person name="Smith B.M."/>
            <person name="Sobral B.W."/>
            <person name="Terry A."/>
            <person name="Torto-Alalibo T.A."/>
            <person name="Win J."/>
            <person name="Xu Z."/>
            <person name="Zhang H."/>
            <person name="Grigoriev I.V."/>
            <person name="Rokhsar D.S."/>
            <person name="Boore J.L."/>
        </authorList>
    </citation>
    <scope>NUCLEOTIDE SEQUENCE [LARGE SCALE GENOMIC DNA]</scope>
    <source>
        <strain evidence="16 17">P6497</strain>
    </source>
</reference>
<feature type="compositionally biased region" description="Basic and acidic residues" evidence="13">
    <location>
        <begin position="171"/>
        <end position="209"/>
    </location>
</feature>
<feature type="region of interest" description="Disordered" evidence="13">
    <location>
        <begin position="313"/>
        <end position="475"/>
    </location>
</feature>
<evidence type="ECO:0000256" key="9">
    <source>
        <dbReference type="ARBA" id="ARBA00023136"/>
    </source>
</evidence>
<keyword evidence="6 14" id="KW-0812">Transmembrane</keyword>
<evidence type="ECO:0000256" key="4">
    <source>
        <dbReference type="ARBA" id="ARBA00010386"/>
    </source>
</evidence>
<dbReference type="InterPro" id="IPR006786">
    <property type="entry name" value="Pinin_SDK_MemA"/>
</dbReference>
<dbReference type="Pfam" id="PF04696">
    <property type="entry name" value="Pinin_SDK_memA"/>
    <property type="match status" value="1"/>
</dbReference>
<dbReference type="GeneID" id="20650159"/>
<comment type="similarity">
    <text evidence="3">Belongs to the OST5 family.</text>
</comment>
<keyword evidence="9 14" id="KW-0472">Membrane</keyword>
<dbReference type="PANTHER" id="PTHR12707:SF0">
    <property type="entry name" value="PININ"/>
    <property type="match status" value="1"/>
</dbReference>
<evidence type="ECO:0000256" key="5">
    <source>
        <dbReference type="ARBA" id="ARBA00022664"/>
    </source>
</evidence>
<dbReference type="AlphaFoldDB" id="G4ZTS2"/>
<dbReference type="KEGG" id="psoj:PHYSODRAFT_361180"/>
<evidence type="ECO:0000256" key="14">
    <source>
        <dbReference type="SAM" id="Phobius"/>
    </source>
</evidence>
<feature type="transmembrane region" description="Helical" evidence="14">
    <location>
        <begin position="551"/>
        <end position="570"/>
    </location>
</feature>
<evidence type="ECO:0000256" key="7">
    <source>
        <dbReference type="ARBA" id="ARBA00022989"/>
    </source>
</evidence>
<evidence type="ECO:0000313" key="16">
    <source>
        <dbReference type="EMBL" id="EGZ13196.1"/>
    </source>
</evidence>
<dbReference type="InterPro" id="IPR003034">
    <property type="entry name" value="SAP_dom"/>
</dbReference>
<evidence type="ECO:0000256" key="10">
    <source>
        <dbReference type="ARBA" id="ARBA00023163"/>
    </source>
</evidence>
<evidence type="ECO:0000256" key="11">
    <source>
        <dbReference type="ARBA" id="ARBA00023187"/>
    </source>
</evidence>
<dbReference type="GO" id="GO:0006397">
    <property type="term" value="P:mRNA processing"/>
    <property type="evidence" value="ECO:0007669"/>
    <property type="project" value="UniProtKB-KW"/>
</dbReference>
<feature type="region of interest" description="Disordered" evidence="13">
    <location>
        <begin position="166"/>
        <end position="209"/>
    </location>
</feature>
<name>G4ZTS2_PHYSP</name>
<comment type="similarity">
    <text evidence="4">Belongs to the pinin family.</text>
</comment>
<protein>
    <recommendedName>
        <fullName evidence="15">SAP domain-containing protein</fullName>
    </recommendedName>
</protein>
<dbReference type="InterPro" id="IPR007915">
    <property type="entry name" value="TMEM258/Ost5"/>
</dbReference>
<dbReference type="InParanoid" id="G4ZTS2"/>
<feature type="compositionally biased region" description="Basic and acidic residues" evidence="13">
    <location>
        <begin position="313"/>
        <end position="335"/>
    </location>
</feature>